<feature type="region of interest" description="Disordered" evidence="5">
    <location>
        <begin position="365"/>
        <end position="384"/>
    </location>
</feature>
<keyword evidence="8" id="KW-1185">Reference proteome</keyword>
<dbReference type="Pfam" id="PF24827">
    <property type="entry name" value="AstE_AspA_cat"/>
    <property type="match status" value="1"/>
</dbReference>
<dbReference type="STRING" id="1095778.SAMN04489842_3649"/>
<feature type="region of interest" description="Disordered" evidence="5">
    <location>
        <begin position="1"/>
        <end position="21"/>
    </location>
</feature>
<dbReference type="PANTHER" id="PTHR37326:SF1">
    <property type="entry name" value="BLL3975 PROTEIN"/>
    <property type="match status" value="1"/>
</dbReference>
<sequence>MPPNTNQGAYVFDAPGESDGKRRVEAGEKRHFEYPVGESYLDQPIELPVTIVNGDHPGPRLFLTAAVHGDEINGVKVLQRVANEYEPTDLHGTLVCVHVVNVPGYRAEQRYLPIYDRDLNRSFPGLADGSEASRMAKTIYDQFVGQCDVGLDFHTSTRNKLTLMHARADTDDDDVARLAEAFGAELVLSGDGSEGSLRREATEDGVPTATIEMGEADRFQPVLIERGVTGVENVMAAYDLLPETDPQPPTFGKVLESESEKTWLRAETGGLVEMAWGPHPVVDEGERVCVISDYFGAENHVVEAPFTGLLIGISANPRVLPGRPLIHLIELSDDERDAAESAFEEVGFRAQRTFHWMGELSDDIVESTLDTDDDSEDGGEAKRE</sequence>
<evidence type="ECO:0000313" key="7">
    <source>
        <dbReference type="EMBL" id="SDR39114.1"/>
    </source>
</evidence>
<feature type="compositionally biased region" description="Acidic residues" evidence="5">
    <location>
        <begin position="365"/>
        <end position="378"/>
    </location>
</feature>
<name>A0A1H1IN46_NATTX</name>
<dbReference type="CDD" id="cd06251">
    <property type="entry name" value="M14_ASTE_ASPA-like"/>
    <property type="match status" value="1"/>
</dbReference>
<feature type="domain" description="Succinylglutamate desuccinylase/Aspartoacylase catalytic" evidence="6">
    <location>
        <begin position="57"/>
        <end position="237"/>
    </location>
</feature>
<evidence type="ECO:0000256" key="5">
    <source>
        <dbReference type="SAM" id="MobiDB-lite"/>
    </source>
</evidence>
<evidence type="ECO:0000256" key="4">
    <source>
        <dbReference type="ARBA" id="ARBA00022833"/>
    </source>
</evidence>
<dbReference type="Gene3D" id="3.40.630.10">
    <property type="entry name" value="Zn peptidases"/>
    <property type="match status" value="1"/>
</dbReference>
<dbReference type="InterPro" id="IPR053138">
    <property type="entry name" value="N-alpha-Ac-DABA_deacetylase"/>
</dbReference>
<dbReference type="SUPFAM" id="SSF53187">
    <property type="entry name" value="Zn-dependent exopeptidases"/>
    <property type="match status" value="1"/>
</dbReference>
<evidence type="ECO:0000256" key="1">
    <source>
        <dbReference type="ARBA" id="ARBA00001947"/>
    </source>
</evidence>
<protein>
    <recommendedName>
        <fullName evidence="6">Succinylglutamate desuccinylase/Aspartoacylase catalytic domain-containing protein</fullName>
    </recommendedName>
</protein>
<dbReference type="InterPro" id="IPR043795">
    <property type="entry name" value="N-alpha-Ac-DABA-like"/>
</dbReference>
<dbReference type="PIRSF" id="PIRSF039012">
    <property type="entry name" value="ASP"/>
    <property type="match status" value="1"/>
</dbReference>
<gene>
    <name evidence="7" type="ORF">SAMN04489842_3649</name>
</gene>
<dbReference type="GO" id="GO:0016811">
    <property type="term" value="F:hydrolase activity, acting on carbon-nitrogen (but not peptide) bonds, in linear amides"/>
    <property type="evidence" value="ECO:0007669"/>
    <property type="project" value="InterPro"/>
</dbReference>
<evidence type="ECO:0000256" key="2">
    <source>
        <dbReference type="ARBA" id="ARBA00022723"/>
    </source>
</evidence>
<dbReference type="OrthoDB" id="254740at2157"/>
<organism evidence="7 8">
    <name type="scientific">Natronobacterium texcoconense</name>
    <dbReference type="NCBI Taxonomy" id="1095778"/>
    <lineage>
        <taxon>Archaea</taxon>
        <taxon>Methanobacteriati</taxon>
        <taxon>Methanobacteriota</taxon>
        <taxon>Stenosarchaea group</taxon>
        <taxon>Halobacteria</taxon>
        <taxon>Halobacteriales</taxon>
        <taxon>Natrialbaceae</taxon>
        <taxon>Natronobacterium</taxon>
    </lineage>
</organism>
<dbReference type="PANTHER" id="PTHR37326">
    <property type="entry name" value="BLL3975 PROTEIN"/>
    <property type="match status" value="1"/>
</dbReference>
<dbReference type="GO" id="GO:0046872">
    <property type="term" value="F:metal ion binding"/>
    <property type="evidence" value="ECO:0007669"/>
    <property type="project" value="UniProtKB-KW"/>
</dbReference>
<proteinExistence type="predicted"/>
<comment type="cofactor">
    <cofactor evidence="1">
        <name>Zn(2+)</name>
        <dbReference type="ChEBI" id="CHEBI:29105"/>
    </cofactor>
</comment>
<keyword evidence="2" id="KW-0479">Metal-binding</keyword>
<dbReference type="GO" id="GO:0016788">
    <property type="term" value="F:hydrolase activity, acting on ester bonds"/>
    <property type="evidence" value="ECO:0007669"/>
    <property type="project" value="InterPro"/>
</dbReference>
<evidence type="ECO:0000259" key="6">
    <source>
        <dbReference type="Pfam" id="PF24827"/>
    </source>
</evidence>
<dbReference type="RefSeq" id="WP_090384989.1">
    <property type="nucleotide sequence ID" value="NZ_FNLC01000005.1"/>
</dbReference>
<evidence type="ECO:0000256" key="3">
    <source>
        <dbReference type="ARBA" id="ARBA00022801"/>
    </source>
</evidence>
<dbReference type="EMBL" id="FNLC01000005">
    <property type="protein sequence ID" value="SDR39114.1"/>
    <property type="molecule type" value="Genomic_DNA"/>
</dbReference>
<keyword evidence="3" id="KW-0378">Hydrolase</keyword>
<keyword evidence="4" id="KW-0862">Zinc</keyword>
<evidence type="ECO:0000313" key="8">
    <source>
        <dbReference type="Proteomes" id="UP000198848"/>
    </source>
</evidence>
<accession>A0A1H1IN46</accession>
<dbReference type="AlphaFoldDB" id="A0A1H1IN46"/>
<reference evidence="8" key="1">
    <citation type="submission" date="2016-10" db="EMBL/GenBank/DDBJ databases">
        <authorList>
            <person name="Varghese N."/>
            <person name="Submissions S."/>
        </authorList>
    </citation>
    <scope>NUCLEOTIDE SEQUENCE [LARGE SCALE GENOMIC DNA]</scope>
    <source>
        <strain evidence="8">DSM 24767</strain>
    </source>
</reference>
<dbReference type="Proteomes" id="UP000198848">
    <property type="component" value="Unassembled WGS sequence"/>
</dbReference>
<dbReference type="InterPro" id="IPR055438">
    <property type="entry name" value="AstE_AspA_cat"/>
</dbReference>